<keyword evidence="2" id="KW-0812">Transmembrane</keyword>
<name>A0ABV0L8U0_9PSEU</name>
<keyword evidence="2" id="KW-0472">Membrane</keyword>
<organism evidence="3 4">
    <name type="scientific">Amycolatopsis melonis</name>
    <dbReference type="NCBI Taxonomy" id="3156488"/>
    <lineage>
        <taxon>Bacteria</taxon>
        <taxon>Bacillati</taxon>
        <taxon>Actinomycetota</taxon>
        <taxon>Actinomycetes</taxon>
        <taxon>Pseudonocardiales</taxon>
        <taxon>Pseudonocardiaceae</taxon>
        <taxon>Amycolatopsis</taxon>
    </lineage>
</organism>
<gene>
    <name evidence="3" type="ORF">ABJI51_01775</name>
</gene>
<comment type="caution">
    <text evidence="3">The sequence shown here is derived from an EMBL/GenBank/DDBJ whole genome shotgun (WGS) entry which is preliminary data.</text>
</comment>
<evidence type="ECO:0000256" key="2">
    <source>
        <dbReference type="SAM" id="Phobius"/>
    </source>
</evidence>
<reference evidence="3 4" key="1">
    <citation type="submission" date="2024-05" db="EMBL/GenBank/DDBJ databases">
        <authorList>
            <person name="Zhao H."/>
            <person name="Xu Y."/>
            <person name="Lin S."/>
            <person name="Spain J.C."/>
            <person name="Zhou N.-Y."/>
        </authorList>
    </citation>
    <scope>NUCLEOTIDE SEQUENCE [LARGE SCALE GENOMIC DNA]</scope>
    <source>
        <strain evidence="3 4">NEAU-NG30</strain>
    </source>
</reference>
<proteinExistence type="predicted"/>
<keyword evidence="4" id="KW-1185">Reference proteome</keyword>
<accession>A0ABV0L8U0</accession>
<feature type="region of interest" description="Disordered" evidence="1">
    <location>
        <begin position="75"/>
        <end position="106"/>
    </location>
</feature>
<dbReference type="EMBL" id="JBDZYD010000001">
    <property type="protein sequence ID" value="MEQ0557782.1"/>
    <property type="molecule type" value="Genomic_DNA"/>
</dbReference>
<evidence type="ECO:0000313" key="3">
    <source>
        <dbReference type="EMBL" id="MEQ0557782.1"/>
    </source>
</evidence>
<dbReference type="Proteomes" id="UP001440984">
    <property type="component" value="Unassembled WGS sequence"/>
</dbReference>
<protein>
    <submittedName>
        <fullName evidence="3">Uncharacterized protein</fullName>
    </submittedName>
</protein>
<evidence type="ECO:0000256" key="1">
    <source>
        <dbReference type="SAM" id="MobiDB-lite"/>
    </source>
</evidence>
<dbReference type="RefSeq" id="WP_348947085.1">
    <property type="nucleotide sequence ID" value="NZ_JBDZYD010000001.1"/>
</dbReference>
<feature type="transmembrane region" description="Helical" evidence="2">
    <location>
        <begin position="24"/>
        <end position="43"/>
    </location>
</feature>
<feature type="compositionally biased region" description="Basic and acidic residues" evidence="1">
    <location>
        <begin position="75"/>
        <end position="89"/>
    </location>
</feature>
<evidence type="ECO:0000313" key="4">
    <source>
        <dbReference type="Proteomes" id="UP001440984"/>
    </source>
</evidence>
<sequence length="501" mass="53995">MALVVVVVLLAAAADSDVDNAATGVFNVGVWVALIAGGFWLWSKYEAKSTEQKRITEAKARDAVHAEVADWRRATEQAEREKQPGRPEPLDPPVAAGRGPRTAERARRRLREAVAGLAASVAAEARAHADALGSDPARWCRPGRFRERGSHEWGPVRDGTRLTRGAFGRVLGILAWAEARQRLLSGVHDDAARLLTDTIGPLRDTLGEFRSTHRWVGDGLEVPVLPKDRWPAFVADLHAALTSLAAGLPALAPPEPPPVHRPGEARLREDVSAEAMTAHLDAFLARATAQRDAALAGEWPGPFGHDWRLDGGVLDGFVTREIRDRLAKATPGFEAVARWSASDLAPAAHARIYLSYVDIALGYLTEVRAAMDKYAQDSGRQPGDRITVVVGRNDGNVNIKSSIGSITTTLAPVTERGDTDLADAIRALGEAVRRDPDLTDSRRQEVLHHVEDLAEAAADPANERNRSRAKAGWAAVVEAAKGAAQLAQTVNTCHEVLGKLF</sequence>
<keyword evidence="2" id="KW-1133">Transmembrane helix</keyword>